<feature type="chain" id="PRO_5040467634" description="DUF676 domain-containing protein" evidence="1">
    <location>
        <begin position="20"/>
        <end position="438"/>
    </location>
</feature>
<evidence type="ECO:0008006" key="4">
    <source>
        <dbReference type="Google" id="ProtNLM"/>
    </source>
</evidence>
<dbReference type="AlphaFoldDB" id="A0A9Q9EX62"/>
<dbReference type="EMBL" id="CP051635">
    <property type="protein sequence ID" value="UTD00301.1"/>
    <property type="molecule type" value="Genomic_DNA"/>
</dbReference>
<evidence type="ECO:0000313" key="3">
    <source>
        <dbReference type="Proteomes" id="UP001056981"/>
    </source>
</evidence>
<feature type="signal peptide" evidence="1">
    <location>
        <begin position="1"/>
        <end position="19"/>
    </location>
</feature>
<sequence length="438" mass="49936">MKKIIIALFFSFCILAAFSEESESKSKASEFNNLDSGIKTYKFEGFQFLNYQPSSDGLQDIINDEYGFIKENSNNEKFAIVGHSQGGLRVLGFAGYLKDNDPQMFNRLNAVITVSGVDRGLKALEGGLPAVNVKIRRDIGILYDGCIGAIKIIPRARIILDLGEVFEFLTEGNILNRIWNFVNDKILPNDGIMAWLKPCLKAVSPAVSDEILSGMGEIRDMIPQSNFIRQYVLESNAYTYKVQTGTERHLRWTRVTSRWGWRYWALRWHYTPVYSWYTAYNHVSKLPNEMPVGYIVGLKNNTLDMLPDSANIRKKIKVFRIGMNIASKLHIIRSCCLWGLITGSPRYARQCAAARDYCYNIDSNINDLLGSDEHDCLVAKESQFIPKSIHPKSIDIEGKPYVTFEYNHGEIFYKDSGNPPDKVKRMIERMIKTGTKQR</sequence>
<reference evidence="2" key="1">
    <citation type="submission" date="2020-04" db="EMBL/GenBank/DDBJ databases">
        <title>Comparative genomics of oral phylogroup-2 Treponema strains.</title>
        <authorList>
            <person name="Zeng H."/>
            <person name="Chan Y.K."/>
            <person name="Watt R.M."/>
        </authorList>
    </citation>
    <scope>NUCLEOTIDE SEQUENCE</scope>
    <source>
        <strain evidence="2">OMZ 905</strain>
    </source>
</reference>
<accession>A0A9Q9EX62</accession>
<dbReference type="Gene3D" id="3.40.50.1820">
    <property type="entry name" value="alpha/beta hydrolase"/>
    <property type="match status" value="1"/>
</dbReference>
<keyword evidence="1" id="KW-0732">Signal</keyword>
<dbReference type="RefSeq" id="WP_253716076.1">
    <property type="nucleotide sequence ID" value="NZ_CP051522.1"/>
</dbReference>
<dbReference type="Proteomes" id="UP001056981">
    <property type="component" value="Chromosome"/>
</dbReference>
<organism evidence="2 3">
    <name type="scientific">Treponema denticola</name>
    <dbReference type="NCBI Taxonomy" id="158"/>
    <lineage>
        <taxon>Bacteria</taxon>
        <taxon>Pseudomonadati</taxon>
        <taxon>Spirochaetota</taxon>
        <taxon>Spirochaetia</taxon>
        <taxon>Spirochaetales</taxon>
        <taxon>Treponemataceae</taxon>
        <taxon>Treponema</taxon>
    </lineage>
</organism>
<evidence type="ECO:0000313" key="2">
    <source>
        <dbReference type="EMBL" id="UTD00301.1"/>
    </source>
</evidence>
<dbReference type="InterPro" id="IPR029058">
    <property type="entry name" value="AB_hydrolase_fold"/>
</dbReference>
<gene>
    <name evidence="2" type="ORF">E4N86_06135</name>
</gene>
<dbReference type="SUPFAM" id="SSF53474">
    <property type="entry name" value="alpha/beta-Hydrolases"/>
    <property type="match status" value="1"/>
</dbReference>
<evidence type="ECO:0000256" key="1">
    <source>
        <dbReference type="SAM" id="SignalP"/>
    </source>
</evidence>
<proteinExistence type="predicted"/>
<protein>
    <recommendedName>
        <fullName evidence="4">DUF676 domain-containing protein</fullName>
    </recommendedName>
</protein>
<name>A0A9Q9EX62_TREDN</name>